<sequence>MIDLKTGELLPHGRDLLLTKISPTPYEKDAKFPS</sequence>
<evidence type="ECO:0000313" key="3">
    <source>
        <dbReference type="Proteomes" id="UP000262939"/>
    </source>
</evidence>
<comment type="caution">
    <text evidence="2">The sequence shown here is derived from an EMBL/GenBank/DDBJ whole genome shotgun (WGS) entry which is preliminary data.</text>
</comment>
<organism evidence="2 3">
    <name type="scientific">Peribacillus glennii</name>
    <dbReference type="NCBI Taxonomy" id="2303991"/>
    <lineage>
        <taxon>Bacteria</taxon>
        <taxon>Bacillati</taxon>
        <taxon>Bacillota</taxon>
        <taxon>Bacilli</taxon>
        <taxon>Bacillales</taxon>
        <taxon>Bacillaceae</taxon>
        <taxon>Peribacillus</taxon>
    </lineage>
</organism>
<gene>
    <name evidence="2" type="ORF">D0466_17725</name>
</gene>
<dbReference type="EMBL" id="QVTD01000013">
    <property type="protein sequence ID" value="RFU61665.1"/>
    <property type="molecule type" value="Genomic_DNA"/>
</dbReference>
<keyword evidence="3" id="KW-1185">Reference proteome</keyword>
<evidence type="ECO:0000259" key="1">
    <source>
        <dbReference type="Pfam" id="PF08706"/>
    </source>
</evidence>
<feature type="domain" description="Bacteriophage/plasmid primase P4 C-terminal" evidence="1">
    <location>
        <begin position="2"/>
        <end position="31"/>
    </location>
</feature>
<dbReference type="Proteomes" id="UP000262939">
    <property type="component" value="Unassembled WGS sequence"/>
</dbReference>
<name>A0A372L8E8_9BACI</name>
<dbReference type="Pfam" id="PF08706">
    <property type="entry name" value="D5_N"/>
    <property type="match status" value="1"/>
</dbReference>
<dbReference type="OrthoDB" id="9763644at2"/>
<evidence type="ECO:0000313" key="2">
    <source>
        <dbReference type="EMBL" id="RFU61665.1"/>
    </source>
</evidence>
<reference evidence="2 3" key="1">
    <citation type="submission" date="2018-08" db="EMBL/GenBank/DDBJ databases">
        <title>Bacillus chawlae sp. nov., Bacillus glennii sp. nov., and Bacillus saganii sp. nov. Isolated from the Vehicle Assembly Building at Kennedy Space Center where the Viking Spacecraft were Assembled.</title>
        <authorList>
            <person name="Seuylemezian A."/>
            <person name="Vaishampayan P."/>
        </authorList>
    </citation>
    <scope>NUCLEOTIDE SEQUENCE [LARGE SCALE GENOMIC DNA]</scope>
    <source>
        <strain evidence="2 3">V44-8</strain>
    </source>
</reference>
<dbReference type="InterPro" id="IPR014818">
    <property type="entry name" value="Phage/plasmid_primase_P4_C"/>
</dbReference>
<protein>
    <recommendedName>
        <fullName evidence="1">Bacteriophage/plasmid primase P4 C-terminal domain-containing protein</fullName>
    </recommendedName>
</protein>
<proteinExistence type="predicted"/>
<accession>A0A372L8E8</accession>
<dbReference type="AlphaFoldDB" id="A0A372L8E8"/>